<dbReference type="SUPFAM" id="SSF56112">
    <property type="entry name" value="Protein kinase-like (PK-like)"/>
    <property type="match status" value="1"/>
</dbReference>
<comment type="caution">
    <text evidence="2">The sequence shown here is derived from an EMBL/GenBank/DDBJ whole genome shotgun (WGS) entry which is preliminary data.</text>
</comment>
<dbReference type="Gene3D" id="3.90.1200.10">
    <property type="match status" value="1"/>
</dbReference>
<gene>
    <name evidence="2" type="ORF">VSQ78_03540</name>
</gene>
<dbReference type="Pfam" id="PF01636">
    <property type="entry name" value="APH"/>
    <property type="match status" value="1"/>
</dbReference>
<dbReference type="EMBL" id="JAYMRS010000001">
    <property type="protein sequence ID" value="MFB8766762.1"/>
    <property type="molecule type" value="Genomic_DNA"/>
</dbReference>
<organism evidence="2 3">
    <name type="scientific">Nocardiopsis alba</name>
    <dbReference type="NCBI Taxonomy" id="53437"/>
    <lineage>
        <taxon>Bacteria</taxon>
        <taxon>Bacillati</taxon>
        <taxon>Actinomycetota</taxon>
        <taxon>Actinomycetes</taxon>
        <taxon>Streptosporangiales</taxon>
        <taxon>Nocardiopsidaceae</taxon>
        <taxon>Nocardiopsis</taxon>
    </lineage>
</organism>
<dbReference type="Proteomes" id="UP001585053">
    <property type="component" value="Unassembled WGS sequence"/>
</dbReference>
<feature type="domain" description="Aminoglycoside phosphotransferase" evidence="1">
    <location>
        <begin position="122"/>
        <end position="227"/>
    </location>
</feature>
<sequence length="281" mass="30688">MKASSSPNELMAAWRRAAEHFGATAASDLALQTGVGDRTLSGPVTASNGIPAWLRVMRAAKAGGRTWEGSALAAATLGDEIPRPALIGEHEWSGPSGLMFQALLWERLTGRVVSRTPDLSEPVTLSGTWWTELRDGLEHLRRTAVPEHRQRSHTPGFIERMPRFIPELEGLDLTVPAWEISHCDLHWANLTAEPLAIIDWEGWGQAPVGYDVAVLHTYALPAPETAAKVREVFADVMETEAGRFAQLVISAEVIQASERDDLHARLLPCVRGRVGELLASM</sequence>
<accession>A0ABV5DQA2</accession>
<evidence type="ECO:0000259" key="1">
    <source>
        <dbReference type="Pfam" id="PF01636"/>
    </source>
</evidence>
<evidence type="ECO:0000313" key="2">
    <source>
        <dbReference type="EMBL" id="MFB8766762.1"/>
    </source>
</evidence>
<dbReference type="RefSeq" id="WP_376736751.1">
    <property type="nucleotide sequence ID" value="NZ_JAYMRS010000001.1"/>
</dbReference>
<dbReference type="InterPro" id="IPR011009">
    <property type="entry name" value="Kinase-like_dom_sf"/>
</dbReference>
<name>A0ABV5DQA2_9ACTN</name>
<keyword evidence="3" id="KW-1185">Reference proteome</keyword>
<evidence type="ECO:0000313" key="3">
    <source>
        <dbReference type="Proteomes" id="UP001585053"/>
    </source>
</evidence>
<reference evidence="2 3" key="1">
    <citation type="submission" date="2024-01" db="EMBL/GenBank/DDBJ databases">
        <title>Genome mining of biosynthetic gene clusters to explore secondary metabolites of Streptomyces sp.</title>
        <authorList>
            <person name="Baig A."/>
            <person name="Ajitkumar Shintre N."/>
            <person name="Kumar H."/>
            <person name="Anbarasu A."/>
            <person name="Ramaiah S."/>
        </authorList>
    </citation>
    <scope>NUCLEOTIDE SEQUENCE [LARGE SCALE GENOMIC DNA]</scope>
    <source>
        <strain evidence="2 3">A01</strain>
    </source>
</reference>
<protein>
    <submittedName>
        <fullName evidence="2">Phosphotransferase</fullName>
    </submittedName>
</protein>
<proteinExistence type="predicted"/>
<dbReference type="InterPro" id="IPR002575">
    <property type="entry name" value="Aminoglycoside_PTrfase"/>
</dbReference>